<sequence>MSILTLLLVGLVAGWLAGLVVGGSFGLIGDIVVGVIGAFIGPWLLQHLGIAIGHGTLGRIITATIGAIVLLALLRLVRR</sequence>
<dbReference type="InterPro" id="IPR007341">
    <property type="entry name" value="Transgly_assoc"/>
</dbReference>
<evidence type="ECO:0000256" key="3">
    <source>
        <dbReference type="ARBA" id="ARBA00022475"/>
    </source>
</evidence>
<dbReference type="Pfam" id="PF04226">
    <property type="entry name" value="Transgly_assoc"/>
    <property type="match status" value="1"/>
</dbReference>
<dbReference type="AlphaFoldDB" id="A0A5E4ZCF2"/>
<dbReference type="GO" id="GO:0005886">
    <property type="term" value="C:plasma membrane"/>
    <property type="evidence" value="ECO:0007669"/>
    <property type="project" value="UniProtKB-SubCell"/>
</dbReference>
<evidence type="ECO:0000256" key="6">
    <source>
        <dbReference type="ARBA" id="ARBA00023136"/>
    </source>
</evidence>
<proteinExistence type="inferred from homology"/>
<gene>
    <name evidence="8" type="ORF">PIN31115_05290</name>
</gene>
<dbReference type="Proteomes" id="UP000333828">
    <property type="component" value="Unassembled WGS sequence"/>
</dbReference>
<evidence type="ECO:0000256" key="1">
    <source>
        <dbReference type="ARBA" id="ARBA00004651"/>
    </source>
</evidence>
<evidence type="ECO:0000256" key="4">
    <source>
        <dbReference type="ARBA" id="ARBA00022692"/>
    </source>
</evidence>
<evidence type="ECO:0000256" key="5">
    <source>
        <dbReference type="ARBA" id="ARBA00022989"/>
    </source>
</evidence>
<organism evidence="8 9">
    <name type="scientific">Pandoraea iniqua</name>
    <dbReference type="NCBI Taxonomy" id="2508288"/>
    <lineage>
        <taxon>Bacteria</taxon>
        <taxon>Pseudomonadati</taxon>
        <taxon>Pseudomonadota</taxon>
        <taxon>Betaproteobacteria</taxon>
        <taxon>Burkholderiales</taxon>
        <taxon>Burkholderiaceae</taxon>
        <taxon>Pandoraea</taxon>
    </lineage>
</organism>
<feature type="transmembrane region" description="Helical" evidence="7">
    <location>
        <begin position="57"/>
        <end position="77"/>
    </location>
</feature>
<name>A0A5E4ZCF2_9BURK</name>
<evidence type="ECO:0000313" key="8">
    <source>
        <dbReference type="EMBL" id="VVE58282.1"/>
    </source>
</evidence>
<evidence type="ECO:0000256" key="2">
    <source>
        <dbReference type="ARBA" id="ARBA00011006"/>
    </source>
</evidence>
<keyword evidence="4 7" id="KW-0812">Transmembrane</keyword>
<accession>A0A5E4ZCF2</accession>
<dbReference type="PANTHER" id="PTHR33884:SF3">
    <property type="entry name" value="UPF0410 PROTEIN YMGE"/>
    <property type="match status" value="1"/>
</dbReference>
<protein>
    <submittedName>
        <fullName evidence="8">Membrane protein</fullName>
    </submittedName>
</protein>
<evidence type="ECO:0000313" key="9">
    <source>
        <dbReference type="Proteomes" id="UP000333828"/>
    </source>
</evidence>
<keyword evidence="3" id="KW-1003">Cell membrane</keyword>
<keyword evidence="9" id="KW-1185">Reference proteome</keyword>
<dbReference type="PANTHER" id="PTHR33884">
    <property type="entry name" value="UPF0410 PROTEIN YMGE"/>
    <property type="match status" value="1"/>
</dbReference>
<dbReference type="EMBL" id="CABPSI010000008">
    <property type="protein sequence ID" value="VVE58282.1"/>
    <property type="molecule type" value="Genomic_DNA"/>
</dbReference>
<comment type="subcellular location">
    <subcellularLocation>
        <location evidence="1">Cell membrane</location>
        <topology evidence="1">Multi-pass membrane protein</topology>
    </subcellularLocation>
</comment>
<keyword evidence="6 7" id="KW-0472">Membrane</keyword>
<feature type="transmembrane region" description="Helical" evidence="7">
    <location>
        <begin position="28"/>
        <end position="45"/>
    </location>
</feature>
<keyword evidence="5 7" id="KW-1133">Transmembrane helix</keyword>
<dbReference type="RefSeq" id="WP_150686592.1">
    <property type="nucleotide sequence ID" value="NZ_CABPSF010000010.1"/>
</dbReference>
<reference evidence="8 9" key="1">
    <citation type="submission" date="2019-08" db="EMBL/GenBank/DDBJ databases">
        <authorList>
            <person name="Peeters C."/>
        </authorList>
    </citation>
    <scope>NUCLEOTIDE SEQUENCE [LARGE SCALE GENOMIC DNA]</scope>
    <source>
        <strain evidence="8 9">LMG 31115</strain>
    </source>
</reference>
<evidence type="ECO:0000256" key="7">
    <source>
        <dbReference type="SAM" id="Phobius"/>
    </source>
</evidence>
<comment type="similarity">
    <text evidence="2">Belongs to the UPF0410 family.</text>
</comment>